<evidence type="ECO:0000313" key="3">
    <source>
        <dbReference type="Proteomes" id="UP000030428"/>
    </source>
</evidence>
<dbReference type="Gene3D" id="3.30.565.60">
    <property type="match status" value="1"/>
</dbReference>
<proteinExistence type="predicted"/>
<dbReference type="InterPro" id="IPR007421">
    <property type="entry name" value="Schlafen_AlbA_2_dom"/>
</dbReference>
<evidence type="ECO:0000313" key="2">
    <source>
        <dbReference type="EMBL" id="KHD07370.1"/>
    </source>
</evidence>
<evidence type="ECO:0000259" key="1">
    <source>
        <dbReference type="Pfam" id="PF04326"/>
    </source>
</evidence>
<dbReference type="InterPro" id="IPR038461">
    <property type="entry name" value="Schlafen_AlbA_2_dom_sf"/>
</dbReference>
<sequence length="370" mass="41447">MQITPNTLQQLISQGENSQVEFKSEAVAREITAFANYQGGILLIGVEDDGTISGVSKPNMEEWLVNITRHNIIPALNLQTSAIEMQGKTVFAVKIPKGVDKPYQTIDGKYWIRAGSTNRTATKEELSVHFDIAPIANTSLKDLDLNSIGDYYQTYYDIPFADLESTEQENILHNADIFTQHEGQTVTTVGGLLLFGKQPQRRLPQAAITFAVFKGTDITAELIDKKEITGTLPELIDKTVSLVQLFLPVSSSIEGNQRKENILIPHKVVREAIVNAVAHRDYSISQRKITVYLFQDRLEMTSPGNLPNTLTLDKIRYGNSAPRNMFLVKYLDNMRYFDGLGRGIPMIIKAMGDKVAFEEIGVLFKLKFYL</sequence>
<gene>
    <name evidence="2" type="ORF">PN36_16045</name>
</gene>
<reference evidence="2 3" key="1">
    <citation type="journal article" date="2016" name="Front. Microbiol.">
        <title>Single-Cell (Meta-)Genomics of a Dimorphic Candidatus Thiomargarita nelsonii Reveals Genomic Plasticity.</title>
        <authorList>
            <person name="Flood B.E."/>
            <person name="Fliss P."/>
            <person name="Jones D.S."/>
            <person name="Dick G.J."/>
            <person name="Jain S."/>
            <person name="Kaster A.K."/>
            <person name="Winkel M."/>
            <person name="Mussmann M."/>
            <person name="Bailey J."/>
        </authorList>
    </citation>
    <scope>NUCLEOTIDE SEQUENCE [LARGE SCALE GENOMIC DNA]</scope>
    <source>
        <strain evidence="2">Hydrate Ridge</strain>
    </source>
</reference>
<comment type="caution">
    <text evidence="2">The sequence shown here is derived from an EMBL/GenBank/DDBJ whole genome shotgun (WGS) entry which is preliminary data.</text>
</comment>
<dbReference type="InterPro" id="IPR038475">
    <property type="entry name" value="RecG_C_sf"/>
</dbReference>
<dbReference type="Pfam" id="PF04326">
    <property type="entry name" value="SLFN_AlbA_2"/>
    <property type="match status" value="1"/>
</dbReference>
<dbReference type="Pfam" id="PF13749">
    <property type="entry name" value="HATPase_c_4"/>
    <property type="match status" value="1"/>
</dbReference>
<dbReference type="PANTHER" id="PTHR30595:SF6">
    <property type="entry name" value="SCHLAFEN ALBA-2 DOMAIN-CONTAINING PROTEIN"/>
    <property type="match status" value="1"/>
</dbReference>
<dbReference type="Proteomes" id="UP000030428">
    <property type="component" value="Unassembled WGS sequence"/>
</dbReference>
<dbReference type="EMBL" id="JSZA02000059">
    <property type="protein sequence ID" value="KHD07370.1"/>
    <property type="molecule type" value="Genomic_DNA"/>
</dbReference>
<feature type="domain" description="Schlafen AlbA-2" evidence="1">
    <location>
        <begin position="16"/>
        <end position="121"/>
    </location>
</feature>
<dbReference type="Gene3D" id="3.30.950.30">
    <property type="entry name" value="Schlafen, AAA domain"/>
    <property type="match status" value="1"/>
</dbReference>
<accession>A0A0A6P9B6</accession>
<dbReference type="AlphaFoldDB" id="A0A0A6P9B6"/>
<dbReference type="PANTHER" id="PTHR30595">
    <property type="entry name" value="GLPR-RELATED TRANSCRIPTIONAL REPRESSOR"/>
    <property type="match status" value="1"/>
</dbReference>
<name>A0A0A6P9B6_9GAMM</name>
<organism evidence="2 3">
    <name type="scientific">Candidatus Thiomargarita nelsonii</name>
    <dbReference type="NCBI Taxonomy" id="1003181"/>
    <lineage>
        <taxon>Bacteria</taxon>
        <taxon>Pseudomonadati</taxon>
        <taxon>Pseudomonadota</taxon>
        <taxon>Gammaproteobacteria</taxon>
        <taxon>Thiotrichales</taxon>
        <taxon>Thiotrichaceae</taxon>
        <taxon>Thiomargarita</taxon>
    </lineage>
</organism>
<protein>
    <recommendedName>
        <fullName evidence="1">Schlafen AlbA-2 domain-containing protein</fullName>
    </recommendedName>
</protein>
<keyword evidence="3" id="KW-1185">Reference proteome</keyword>